<evidence type="ECO:0000313" key="7">
    <source>
        <dbReference type="EMBL" id="PTW59459.1"/>
    </source>
</evidence>
<dbReference type="Pfam" id="PF01957">
    <property type="entry name" value="NfeD"/>
    <property type="match status" value="1"/>
</dbReference>
<dbReference type="RefSeq" id="WP_107990979.1">
    <property type="nucleotide sequence ID" value="NZ_QAYG01000007.1"/>
</dbReference>
<dbReference type="GO" id="GO:0005886">
    <property type="term" value="C:plasma membrane"/>
    <property type="evidence" value="ECO:0007669"/>
    <property type="project" value="TreeGrafter"/>
</dbReference>
<organism evidence="7 8">
    <name type="scientific">Breoghania corrubedonensis</name>
    <dbReference type="NCBI Taxonomy" id="665038"/>
    <lineage>
        <taxon>Bacteria</taxon>
        <taxon>Pseudomonadati</taxon>
        <taxon>Pseudomonadota</taxon>
        <taxon>Alphaproteobacteria</taxon>
        <taxon>Hyphomicrobiales</taxon>
        <taxon>Stappiaceae</taxon>
        <taxon>Breoghania</taxon>
    </lineage>
</organism>
<dbReference type="PANTHER" id="PTHR33507:SF3">
    <property type="entry name" value="INNER MEMBRANE PROTEIN YBBJ"/>
    <property type="match status" value="1"/>
</dbReference>
<comment type="subcellular location">
    <subcellularLocation>
        <location evidence="1">Membrane</location>
        <topology evidence="1">Multi-pass membrane protein</topology>
    </subcellularLocation>
</comment>
<reference evidence="7 8" key="1">
    <citation type="submission" date="2018-04" db="EMBL/GenBank/DDBJ databases">
        <title>Genomic Encyclopedia of Archaeal and Bacterial Type Strains, Phase II (KMG-II): from individual species to whole genera.</title>
        <authorList>
            <person name="Goeker M."/>
        </authorList>
    </citation>
    <scope>NUCLEOTIDE SEQUENCE [LARGE SCALE GENOMIC DNA]</scope>
    <source>
        <strain evidence="7 8">DSM 23382</strain>
    </source>
</reference>
<keyword evidence="3 5" id="KW-1133">Transmembrane helix</keyword>
<keyword evidence="8" id="KW-1185">Reference proteome</keyword>
<dbReference type="InterPro" id="IPR002810">
    <property type="entry name" value="NfeD-like_C"/>
</dbReference>
<proteinExistence type="predicted"/>
<keyword evidence="4 5" id="KW-0472">Membrane</keyword>
<dbReference type="InterPro" id="IPR012340">
    <property type="entry name" value="NA-bd_OB-fold"/>
</dbReference>
<keyword evidence="2 5" id="KW-0812">Transmembrane</keyword>
<dbReference type="Proteomes" id="UP000244081">
    <property type="component" value="Unassembled WGS sequence"/>
</dbReference>
<evidence type="ECO:0000256" key="3">
    <source>
        <dbReference type="ARBA" id="ARBA00022989"/>
    </source>
</evidence>
<dbReference type="EMBL" id="QAYG01000007">
    <property type="protein sequence ID" value="PTW59459.1"/>
    <property type="molecule type" value="Genomic_DNA"/>
</dbReference>
<dbReference type="OrthoDB" id="9810336at2"/>
<evidence type="ECO:0000256" key="2">
    <source>
        <dbReference type="ARBA" id="ARBA00022692"/>
    </source>
</evidence>
<accession>A0A2T5V6S9</accession>
<dbReference type="InterPro" id="IPR052165">
    <property type="entry name" value="Membrane_assoc_protease"/>
</dbReference>
<evidence type="ECO:0000259" key="6">
    <source>
        <dbReference type="Pfam" id="PF01957"/>
    </source>
</evidence>
<feature type="domain" description="NfeD-like C-terminal" evidence="6">
    <location>
        <begin position="99"/>
        <end position="150"/>
    </location>
</feature>
<comment type="caution">
    <text evidence="7">The sequence shown here is derived from an EMBL/GenBank/DDBJ whole genome shotgun (WGS) entry which is preliminary data.</text>
</comment>
<evidence type="ECO:0000256" key="4">
    <source>
        <dbReference type="ARBA" id="ARBA00023136"/>
    </source>
</evidence>
<feature type="transmembrane region" description="Helical" evidence="5">
    <location>
        <begin position="54"/>
        <end position="73"/>
    </location>
</feature>
<dbReference type="AlphaFoldDB" id="A0A2T5V6S9"/>
<name>A0A2T5V6S9_9HYPH</name>
<sequence length="155" mass="16672">MSLFGTLIRELGPWSWHVLGLLLLGLEILAPGTFFLWFGISALLVGTLALFVDIGWQAELIIFLVIAFASLIAGRRLMNRKSAASEGEGDPTLNRRGSRYVGREFVLGEPIAQGTGRLNVDDSVWRVTGPDLPAGAKVRVVEVDGSVLKVVAAEG</sequence>
<evidence type="ECO:0000256" key="1">
    <source>
        <dbReference type="ARBA" id="ARBA00004141"/>
    </source>
</evidence>
<evidence type="ECO:0000313" key="8">
    <source>
        <dbReference type="Proteomes" id="UP000244081"/>
    </source>
</evidence>
<gene>
    <name evidence="7" type="ORF">C8N35_107173</name>
</gene>
<dbReference type="Gene3D" id="2.40.50.140">
    <property type="entry name" value="Nucleic acid-binding proteins"/>
    <property type="match status" value="1"/>
</dbReference>
<evidence type="ECO:0000256" key="5">
    <source>
        <dbReference type="SAM" id="Phobius"/>
    </source>
</evidence>
<feature type="transmembrane region" description="Helical" evidence="5">
    <location>
        <begin position="21"/>
        <end position="48"/>
    </location>
</feature>
<dbReference type="PANTHER" id="PTHR33507">
    <property type="entry name" value="INNER MEMBRANE PROTEIN YBBJ"/>
    <property type="match status" value="1"/>
</dbReference>
<protein>
    <recommendedName>
        <fullName evidence="6">NfeD-like C-terminal domain-containing protein</fullName>
    </recommendedName>
</protein>